<feature type="region of interest" description="Disordered" evidence="5">
    <location>
        <begin position="1"/>
        <end position="24"/>
    </location>
</feature>
<evidence type="ECO:0000256" key="6">
    <source>
        <dbReference type="SAM" id="Phobius"/>
    </source>
</evidence>
<gene>
    <name evidence="8" type="ORF">GCM10007350_21310</name>
</gene>
<comment type="caution">
    <text evidence="8">The sequence shown here is derived from an EMBL/GenBank/DDBJ whole genome shotgun (WGS) entry which is preliminary data.</text>
</comment>
<feature type="transmembrane region" description="Helical" evidence="6">
    <location>
        <begin position="32"/>
        <end position="55"/>
    </location>
</feature>
<keyword evidence="3 6" id="KW-1133">Transmembrane helix</keyword>
<evidence type="ECO:0000256" key="1">
    <source>
        <dbReference type="ARBA" id="ARBA00004167"/>
    </source>
</evidence>
<evidence type="ECO:0000313" key="9">
    <source>
        <dbReference type="Proteomes" id="UP000604737"/>
    </source>
</evidence>
<evidence type="ECO:0000256" key="2">
    <source>
        <dbReference type="ARBA" id="ARBA00022692"/>
    </source>
</evidence>
<evidence type="ECO:0000256" key="4">
    <source>
        <dbReference type="ARBA" id="ARBA00023136"/>
    </source>
</evidence>
<organism evidence="8 9">
    <name type="scientific">Jeongeupia chitinilytica</name>
    <dbReference type="NCBI Taxonomy" id="1041641"/>
    <lineage>
        <taxon>Bacteria</taxon>
        <taxon>Pseudomonadati</taxon>
        <taxon>Pseudomonadota</taxon>
        <taxon>Betaproteobacteria</taxon>
        <taxon>Neisseriales</taxon>
        <taxon>Chitinibacteraceae</taxon>
        <taxon>Jeongeupia</taxon>
    </lineage>
</organism>
<protein>
    <submittedName>
        <fullName evidence="8">DUF490 domain-containing protein</fullName>
    </submittedName>
</protein>
<keyword evidence="2 6" id="KW-0812">Transmembrane</keyword>
<dbReference type="PANTHER" id="PTHR36985">
    <property type="entry name" value="TRANSLOCATION AND ASSEMBLY MODULE SUBUNIT TAMB"/>
    <property type="match status" value="1"/>
</dbReference>
<sequence>MNHADTDQNAQQPPTDAPPPTSPKPRRSVLRWLVWGVLGAVLLLLALVAGGLAWIDSASGHRWLTGRINASGVAKLKSFDGSLWRGITINGLVVDTDAVTVRLDRGYLGWEPAGLLVRRLSVTRLELGHLDVATKPSPPNRPSSPPPTSLSLPLAVDVDAASLQRFTLAGSPVDLQHVRLNLHSDGKVHRLDLQQLDTPRGRVKAQLSLDGRAPFAVSGRLSYGGVIEERQLESRFTLSGSLRDLGLAGTVKGEKIGIDLDGRLDVFAPYAYAMLKAAQLKAHGVNPAALQPGLPQASLDIDLALTPSTGQLAAGRLALKNTLPGAANAKRIPLTSLNAAFALGDDHLDLTSLQASLPGGGEIKGRGRFLADQLEATIDIAGLDLSHLVQQQPRSRLAGQIQLKGPYAAPDVRAKLDDPTFKAALTADLGWIRPQTERRLAVRSAELKRGNSTLTLKGEFGFEREDFIAEARLDNVNPAEFATVPAGRISGRVDAKGALKPALTATLNYELAQSTFNNRPLSGKGTLDLSETRLKHADLWLALGNNRVSARGALGAANDKLDLQLALDSLGELGPGFGGRVQGTSQLIGTFTKPLIKTSLSVTGLTTPFGLKLARGALDGQLYADLNSPMHFDAELAGLEGFDAKIAQLKLVLNGTRGAHVMRLAAAGQYRDEAVGIDLDAAGGLDAQWQWRGRINKLEGRAMLPVRLESAVDASFGAARVEVGAVGISVGESRVRLERLLWQPGRLETSGSADKLVTAELLKLAGIKAVQSDLLVGGRWQLKQGATLDGEVSLARIGGDIRVPASEHSPAHALQLDQLSVRAQARQSQITLDGQVHSSRFGQVALSGGTRVDAPAWQVEMGAPLTVRATGKLPDLAKISPLLSDSLVLKGSVDFDVSRSGPPSQGVLAGTLNGDNLAIRDGATGVSLQDGKARIKLAQNRVVLDTFTFKGGRGDLSATGQVDLSDNGADANATITARQLTLINKPDMVLVVSGKGDVRYGKDGLSVTGNLRADHGDIRYRSTDVPQLSDDVVIVGQKKDVGKPVPLANLQFEVDLGDDFTFRGYGLEAQLSGLLRLRTTPNQSLQGFGTVKVEDGTYRAYGQKLAIERGIVSFSGQLDNPGLDILAVRQGLSVEAGVEVKGTALNPRVKLYSVPVVPDNEKLSWLLFGHGTDNMEKGDSAVLLQLLNAALSSGNPGESFSDEIFSNLGIDEVGVASDRMEDGTTTQVVTVSKRLNKWLTLGLDKSVNGLKDAVRFTVQLSRRWSFVTRIGTDESTVDAKYSINFDSIWGDDKPAVPAR</sequence>
<feature type="compositionally biased region" description="Pro residues" evidence="5">
    <location>
        <begin position="136"/>
        <end position="148"/>
    </location>
</feature>
<proteinExistence type="predicted"/>
<keyword evidence="4 6" id="KW-0472">Membrane</keyword>
<name>A0ABQ3H3T2_9NEIS</name>
<evidence type="ECO:0000259" key="7">
    <source>
        <dbReference type="Pfam" id="PF04357"/>
    </source>
</evidence>
<dbReference type="InterPro" id="IPR007452">
    <property type="entry name" value="TamB_C"/>
</dbReference>
<feature type="region of interest" description="Disordered" evidence="5">
    <location>
        <begin position="131"/>
        <end position="151"/>
    </location>
</feature>
<comment type="subcellular location">
    <subcellularLocation>
        <location evidence="1">Membrane</location>
        <topology evidence="1">Single-pass membrane protein</topology>
    </subcellularLocation>
</comment>
<dbReference type="Pfam" id="PF04357">
    <property type="entry name" value="TamB"/>
    <property type="match status" value="1"/>
</dbReference>
<dbReference type="EMBL" id="BMYO01000005">
    <property type="protein sequence ID" value="GHD63589.1"/>
    <property type="molecule type" value="Genomic_DNA"/>
</dbReference>
<keyword evidence="9" id="KW-1185">Reference proteome</keyword>
<dbReference type="RefSeq" id="WP_189460605.1">
    <property type="nucleotide sequence ID" value="NZ_BMYO01000005.1"/>
</dbReference>
<evidence type="ECO:0000256" key="3">
    <source>
        <dbReference type="ARBA" id="ARBA00022989"/>
    </source>
</evidence>
<feature type="domain" description="Translocation and assembly module TamB C-terminal" evidence="7">
    <location>
        <begin position="951"/>
        <end position="1285"/>
    </location>
</feature>
<evidence type="ECO:0000313" key="8">
    <source>
        <dbReference type="EMBL" id="GHD63589.1"/>
    </source>
</evidence>
<evidence type="ECO:0000256" key="5">
    <source>
        <dbReference type="SAM" id="MobiDB-lite"/>
    </source>
</evidence>
<accession>A0ABQ3H3T2</accession>
<dbReference type="Proteomes" id="UP000604737">
    <property type="component" value="Unassembled WGS sequence"/>
</dbReference>
<dbReference type="PANTHER" id="PTHR36985:SF1">
    <property type="entry name" value="TRANSLOCATION AND ASSEMBLY MODULE SUBUNIT TAMB"/>
    <property type="match status" value="1"/>
</dbReference>
<reference evidence="9" key="1">
    <citation type="journal article" date="2019" name="Int. J. Syst. Evol. Microbiol.">
        <title>The Global Catalogue of Microorganisms (GCM) 10K type strain sequencing project: providing services to taxonomists for standard genome sequencing and annotation.</title>
        <authorList>
            <consortium name="The Broad Institute Genomics Platform"/>
            <consortium name="The Broad Institute Genome Sequencing Center for Infectious Disease"/>
            <person name="Wu L."/>
            <person name="Ma J."/>
        </authorList>
    </citation>
    <scope>NUCLEOTIDE SEQUENCE [LARGE SCALE GENOMIC DNA]</scope>
    <source>
        <strain evidence="9">KCTC 23701</strain>
    </source>
</reference>